<keyword evidence="6" id="KW-1185">Reference proteome</keyword>
<dbReference type="SUPFAM" id="SSF46561">
    <property type="entry name" value="Ribosomal protein L29 (L29p)"/>
    <property type="match status" value="1"/>
</dbReference>
<dbReference type="Pfam" id="PF00831">
    <property type="entry name" value="Ribosomal_L29"/>
    <property type="match status" value="1"/>
</dbReference>
<dbReference type="InterPro" id="IPR036049">
    <property type="entry name" value="Ribosomal_uL29_sf"/>
</dbReference>
<feature type="coiled-coil region" evidence="4">
    <location>
        <begin position="28"/>
        <end position="55"/>
    </location>
</feature>
<dbReference type="AlphaFoldDB" id="A0A9N9BDB2"/>
<evidence type="ECO:0000313" key="6">
    <source>
        <dbReference type="Proteomes" id="UP000789739"/>
    </source>
</evidence>
<dbReference type="InterPro" id="IPR045059">
    <property type="entry name" value="Ribosomal_uL29_euk"/>
</dbReference>
<evidence type="ECO:0000313" key="5">
    <source>
        <dbReference type="EMBL" id="CAG8564276.1"/>
    </source>
</evidence>
<name>A0A9N9BDB2_9GLOM</name>
<evidence type="ECO:0000256" key="2">
    <source>
        <dbReference type="ARBA" id="ARBA00022980"/>
    </source>
</evidence>
<dbReference type="PANTHER" id="PTHR45722:SF2">
    <property type="entry name" value="LARGE RIBOSOMAL SUBUNIT PROTEIN UL29-RELATED"/>
    <property type="match status" value="1"/>
</dbReference>
<gene>
    <name evidence="5" type="ORF">PBRASI_LOCUS5756</name>
</gene>
<comment type="caution">
    <text evidence="5">The sequence shown here is derived from an EMBL/GenBank/DDBJ whole genome shotgun (WGS) entry which is preliminary data.</text>
</comment>
<organism evidence="5 6">
    <name type="scientific">Paraglomus brasilianum</name>
    <dbReference type="NCBI Taxonomy" id="144538"/>
    <lineage>
        <taxon>Eukaryota</taxon>
        <taxon>Fungi</taxon>
        <taxon>Fungi incertae sedis</taxon>
        <taxon>Mucoromycota</taxon>
        <taxon>Glomeromycotina</taxon>
        <taxon>Glomeromycetes</taxon>
        <taxon>Paraglomerales</taxon>
        <taxon>Paraglomeraceae</taxon>
        <taxon>Paraglomus</taxon>
    </lineage>
</organism>
<dbReference type="Gene3D" id="1.10.287.310">
    <property type="match status" value="1"/>
</dbReference>
<dbReference type="NCBIfam" id="TIGR00012">
    <property type="entry name" value="L29"/>
    <property type="match status" value="1"/>
</dbReference>
<dbReference type="CDD" id="cd00427">
    <property type="entry name" value="Ribosomal_L29_HIP"/>
    <property type="match status" value="1"/>
</dbReference>
<keyword evidence="4" id="KW-0175">Coiled coil</keyword>
<protein>
    <submittedName>
        <fullName evidence="5">8616_t:CDS:1</fullName>
    </submittedName>
</protein>
<dbReference type="OrthoDB" id="528635at2759"/>
<dbReference type="FunFam" id="6.10.250.3450:FF:000001">
    <property type="entry name" value="60S ribosomal protein L35"/>
    <property type="match status" value="1"/>
</dbReference>
<reference evidence="5" key="1">
    <citation type="submission" date="2021-06" db="EMBL/GenBank/DDBJ databases">
        <authorList>
            <person name="Kallberg Y."/>
            <person name="Tangrot J."/>
            <person name="Rosling A."/>
        </authorList>
    </citation>
    <scope>NUCLEOTIDE SEQUENCE</scope>
    <source>
        <strain evidence="5">BR232B</strain>
    </source>
</reference>
<evidence type="ECO:0000256" key="3">
    <source>
        <dbReference type="ARBA" id="ARBA00023274"/>
    </source>
</evidence>
<dbReference type="GO" id="GO:0000463">
    <property type="term" value="P:maturation of LSU-rRNA from tricistronic rRNA transcript (SSU-rRNA, 5.8S rRNA, LSU-rRNA)"/>
    <property type="evidence" value="ECO:0007669"/>
    <property type="project" value="InterPro"/>
</dbReference>
<dbReference type="EMBL" id="CAJVPI010000702">
    <property type="protein sequence ID" value="CAG8564276.1"/>
    <property type="molecule type" value="Genomic_DNA"/>
</dbReference>
<dbReference type="GO" id="GO:0006412">
    <property type="term" value="P:translation"/>
    <property type="evidence" value="ECO:0007669"/>
    <property type="project" value="InterPro"/>
</dbReference>
<dbReference type="GO" id="GO:0003729">
    <property type="term" value="F:mRNA binding"/>
    <property type="evidence" value="ECO:0007669"/>
    <property type="project" value="TreeGrafter"/>
</dbReference>
<keyword evidence="3" id="KW-0687">Ribonucleoprotein</keyword>
<dbReference type="Proteomes" id="UP000789739">
    <property type="component" value="Unassembled WGS sequence"/>
</dbReference>
<keyword evidence="2" id="KW-0689">Ribosomal protein</keyword>
<accession>A0A9N9BDB2</accession>
<dbReference type="GO" id="GO:0022625">
    <property type="term" value="C:cytosolic large ribosomal subunit"/>
    <property type="evidence" value="ECO:0007669"/>
    <property type="project" value="InterPro"/>
</dbReference>
<dbReference type="PROSITE" id="PS00579">
    <property type="entry name" value="RIBOSOMAL_L29"/>
    <property type="match status" value="1"/>
</dbReference>
<dbReference type="PANTHER" id="PTHR45722">
    <property type="entry name" value="60S RIBOSOMAL PROTEIN L35"/>
    <property type="match status" value="1"/>
</dbReference>
<dbReference type="Gene3D" id="6.10.250.3450">
    <property type="match status" value="1"/>
</dbReference>
<evidence type="ECO:0000256" key="1">
    <source>
        <dbReference type="ARBA" id="ARBA00009254"/>
    </source>
</evidence>
<dbReference type="InterPro" id="IPR018254">
    <property type="entry name" value="Ribosomal_uL29_CS"/>
</dbReference>
<evidence type="ECO:0000256" key="4">
    <source>
        <dbReference type="SAM" id="Coils"/>
    </source>
</evidence>
<sequence length="153" mass="17581">MAEKMIARDVVLAVVKATAYTIASAKAYELRTKNKAELQQMLEELKQQLGTLKVQKVAGGAASKLTKIRDVRKDIARVNTVMSITTRDYLRKFYASKKEPNSSYSRKYLPLDLRPKKTRAIRRRLTKHELSLKTLRTRKREAAFPPRKYAVKA</sequence>
<dbReference type="FunFam" id="1.10.287.310:FF:000002">
    <property type="entry name" value="60S ribosomal protein L35"/>
    <property type="match status" value="1"/>
</dbReference>
<dbReference type="InterPro" id="IPR001854">
    <property type="entry name" value="Ribosomal_uL29"/>
</dbReference>
<dbReference type="HAMAP" id="MF_00374">
    <property type="entry name" value="Ribosomal_uL29"/>
    <property type="match status" value="1"/>
</dbReference>
<dbReference type="GO" id="GO:0003735">
    <property type="term" value="F:structural constituent of ribosome"/>
    <property type="evidence" value="ECO:0007669"/>
    <property type="project" value="InterPro"/>
</dbReference>
<proteinExistence type="inferred from homology"/>
<comment type="similarity">
    <text evidence="1">Belongs to the universal ribosomal protein uL29 family.</text>
</comment>